<dbReference type="PANTHER" id="PTHR33978">
    <property type="entry name" value="SERINE/THREONINE-KINASE"/>
    <property type="match status" value="1"/>
</dbReference>
<sequence length="104" mass="12347">MKGIEEPEESKIWDCGSPCYDSYELVSMSHLIERHFMILPYDLRGSSKASSNEIEESTIKYYLSELVERRARKRKRKMDAESKKKKERKTGIPRICNWICLWAK</sequence>
<reference evidence="1" key="1">
    <citation type="submission" date="2023-05" db="EMBL/GenBank/DDBJ databases">
        <authorList>
            <person name="Huff M."/>
        </authorList>
    </citation>
    <scope>NUCLEOTIDE SEQUENCE</scope>
</reference>
<gene>
    <name evidence="1" type="ORF">FPE_LOCUS28953</name>
</gene>
<organism evidence="1 2">
    <name type="scientific">Fraxinus pennsylvanica</name>
    <dbReference type="NCBI Taxonomy" id="56036"/>
    <lineage>
        <taxon>Eukaryota</taxon>
        <taxon>Viridiplantae</taxon>
        <taxon>Streptophyta</taxon>
        <taxon>Embryophyta</taxon>
        <taxon>Tracheophyta</taxon>
        <taxon>Spermatophyta</taxon>
        <taxon>Magnoliopsida</taxon>
        <taxon>eudicotyledons</taxon>
        <taxon>Gunneridae</taxon>
        <taxon>Pentapetalae</taxon>
        <taxon>asterids</taxon>
        <taxon>lamiids</taxon>
        <taxon>Lamiales</taxon>
        <taxon>Oleaceae</taxon>
        <taxon>Oleeae</taxon>
        <taxon>Fraxinus</taxon>
    </lineage>
</organism>
<evidence type="ECO:0000313" key="1">
    <source>
        <dbReference type="EMBL" id="CAI9781523.1"/>
    </source>
</evidence>
<accession>A0AAD2A4W6</accession>
<dbReference type="AlphaFoldDB" id="A0AAD2A4W6"/>
<dbReference type="Proteomes" id="UP000834106">
    <property type="component" value="Chromosome 18"/>
</dbReference>
<evidence type="ECO:0000313" key="2">
    <source>
        <dbReference type="Proteomes" id="UP000834106"/>
    </source>
</evidence>
<dbReference type="EMBL" id="OU503053">
    <property type="protein sequence ID" value="CAI9781523.1"/>
    <property type="molecule type" value="Genomic_DNA"/>
</dbReference>
<keyword evidence="2" id="KW-1185">Reference proteome</keyword>
<proteinExistence type="predicted"/>
<name>A0AAD2A4W6_9LAMI</name>
<protein>
    <submittedName>
        <fullName evidence="1">Uncharacterized protein</fullName>
    </submittedName>
</protein>
<dbReference type="PANTHER" id="PTHR33978:SF18">
    <property type="entry name" value="OS01G0656300 PROTEIN"/>
    <property type="match status" value="1"/>
</dbReference>